<reference evidence="10" key="2">
    <citation type="submission" date="2011-02" db="EMBL/GenBank/DDBJ databases">
        <authorList>
            <person name="MacLean D."/>
        </authorList>
    </citation>
    <scope>NUCLEOTIDE SEQUENCE</scope>
</reference>
<keyword evidence="4 8" id="KW-0418">Kinase</keyword>
<evidence type="ECO:0000256" key="8">
    <source>
        <dbReference type="RuleBase" id="RU363090"/>
    </source>
</evidence>
<dbReference type="SUPFAM" id="SSF56104">
    <property type="entry name" value="SAICAR synthase-like"/>
    <property type="match status" value="1"/>
</dbReference>
<evidence type="ECO:0000256" key="9">
    <source>
        <dbReference type="SAM" id="MobiDB-lite"/>
    </source>
</evidence>
<name>F0W0L8_9STRA</name>
<evidence type="ECO:0000256" key="5">
    <source>
        <dbReference type="ARBA" id="ARBA00022840"/>
    </source>
</evidence>
<dbReference type="AlphaFoldDB" id="F0W0L8"/>
<comment type="catalytic activity">
    <reaction evidence="7">
        <text>1D-myo-inositol 1,3,4,6-tetrakisphosphate + ATP = 1D-myo-inositol 1,3,4,5,6-pentakisphosphate + ADP + H(+)</text>
        <dbReference type="Rhea" id="RHEA:12717"/>
        <dbReference type="ChEBI" id="CHEBI:15378"/>
        <dbReference type="ChEBI" id="CHEBI:30616"/>
        <dbReference type="ChEBI" id="CHEBI:57660"/>
        <dbReference type="ChEBI" id="CHEBI:57733"/>
        <dbReference type="ChEBI" id="CHEBI:456216"/>
        <dbReference type="EC" id="2.7.1.140"/>
    </reaction>
</comment>
<dbReference type="EMBL" id="FR824049">
    <property type="protein sequence ID" value="CCA14590.1"/>
    <property type="molecule type" value="Genomic_DNA"/>
</dbReference>
<evidence type="ECO:0000256" key="1">
    <source>
        <dbReference type="ARBA" id="ARBA00007374"/>
    </source>
</evidence>
<accession>F0W0L8</accession>
<gene>
    <name evidence="10" type="primary">AlNc14C4G658</name>
    <name evidence="10" type="ORF">ALNC14_007330</name>
</gene>
<dbReference type="GO" id="GO:0005524">
    <property type="term" value="F:ATP binding"/>
    <property type="evidence" value="ECO:0007669"/>
    <property type="project" value="UniProtKB-KW"/>
</dbReference>
<comment type="similarity">
    <text evidence="1 8">Belongs to the inositol phosphokinase (IPK) family.</text>
</comment>
<evidence type="ECO:0000313" key="10">
    <source>
        <dbReference type="EMBL" id="CCA14590.1"/>
    </source>
</evidence>
<dbReference type="GO" id="GO:0032958">
    <property type="term" value="P:inositol phosphate biosynthetic process"/>
    <property type="evidence" value="ECO:0007669"/>
    <property type="project" value="InterPro"/>
</dbReference>
<dbReference type="InterPro" id="IPR038286">
    <property type="entry name" value="IPK_sf"/>
</dbReference>
<dbReference type="Pfam" id="PF03770">
    <property type="entry name" value="IPK"/>
    <property type="match status" value="1"/>
</dbReference>
<dbReference type="PANTHER" id="PTHR12400">
    <property type="entry name" value="INOSITOL POLYPHOSPHATE KINASE"/>
    <property type="match status" value="1"/>
</dbReference>
<dbReference type="InterPro" id="IPR005522">
    <property type="entry name" value="IPK"/>
</dbReference>
<dbReference type="HOGENOM" id="CLU_042569_1_2_1"/>
<feature type="compositionally biased region" description="Polar residues" evidence="9">
    <location>
        <begin position="104"/>
        <end position="119"/>
    </location>
</feature>
<dbReference type="GO" id="GO:0005737">
    <property type="term" value="C:cytoplasm"/>
    <property type="evidence" value="ECO:0007669"/>
    <property type="project" value="TreeGrafter"/>
</dbReference>
<keyword evidence="2 8" id="KW-0808">Transferase</keyword>
<dbReference type="GO" id="GO:0005634">
    <property type="term" value="C:nucleus"/>
    <property type="evidence" value="ECO:0007669"/>
    <property type="project" value="TreeGrafter"/>
</dbReference>
<keyword evidence="3" id="KW-0547">Nucleotide-binding</keyword>
<feature type="region of interest" description="Disordered" evidence="9">
    <location>
        <begin position="98"/>
        <end position="147"/>
    </location>
</feature>
<proteinExistence type="inferred from homology"/>
<dbReference type="Gene3D" id="3.30.470.160">
    <property type="entry name" value="Inositol polyphosphate kinase"/>
    <property type="match status" value="1"/>
</dbReference>
<dbReference type="GO" id="GO:0047326">
    <property type="term" value="F:inositol-1,3,4,6-tetrakisphosphate 5-kinase activity"/>
    <property type="evidence" value="ECO:0007669"/>
    <property type="project" value="RHEA"/>
</dbReference>
<evidence type="ECO:0000256" key="7">
    <source>
        <dbReference type="ARBA" id="ARBA00036525"/>
    </source>
</evidence>
<evidence type="ECO:0000256" key="3">
    <source>
        <dbReference type="ARBA" id="ARBA00022741"/>
    </source>
</evidence>
<protein>
    <recommendedName>
        <fullName evidence="8">Kinase</fullName>
        <ecNumber evidence="8">2.7.-.-</ecNumber>
    </recommendedName>
</protein>
<evidence type="ECO:0000256" key="4">
    <source>
        <dbReference type="ARBA" id="ARBA00022777"/>
    </source>
</evidence>
<evidence type="ECO:0000256" key="6">
    <source>
        <dbReference type="ARBA" id="ARBA00036164"/>
    </source>
</evidence>
<sequence>MIIDLSEYTEFHLQVGGHTTSKSRLKAYSGSLIKPFQDKDRGLREKAFYDLVFDQNLSKRGAVVVLNEIDTALVRLRPFLPRYYGCLYIASPPPFLPEDGEEMNNVSESECQPPSTNEGESAVDDGEETKNAESECKPPAIDEGEPPGGYLVLEDVTWKFHKPCVMDVKLGTRSYEATASPEKVAYEKSKFPLQEEMGIRIQGIKVYDPSTDKHIEYDKHFGRLPTSIEDVSRTFAHFFQFLQRPRRQHYLKKYIERLEELKSWFKSQDQVQFIASSLLFVHDQDKYTTENTSYDLRMIDFAHFRILDKDSKVRDAGEVRGIDTIIECLTILLHSEEKFDALWNTAV</sequence>
<reference evidence="10" key="1">
    <citation type="journal article" date="2011" name="PLoS Biol.">
        <title>Gene gain and loss during evolution of obligate parasitism in the white rust pathogen of Arabidopsis thaliana.</title>
        <authorList>
            <person name="Kemen E."/>
            <person name="Gardiner A."/>
            <person name="Schultz-Larsen T."/>
            <person name="Kemen A.C."/>
            <person name="Balmuth A.L."/>
            <person name="Robert-Seilaniantz A."/>
            <person name="Bailey K."/>
            <person name="Holub E."/>
            <person name="Studholme D.J."/>
            <person name="Maclean D."/>
            <person name="Jones J.D."/>
        </authorList>
    </citation>
    <scope>NUCLEOTIDE SEQUENCE</scope>
</reference>
<organism evidence="10">
    <name type="scientific">Albugo laibachii Nc14</name>
    <dbReference type="NCBI Taxonomy" id="890382"/>
    <lineage>
        <taxon>Eukaryota</taxon>
        <taxon>Sar</taxon>
        <taxon>Stramenopiles</taxon>
        <taxon>Oomycota</taxon>
        <taxon>Peronosporomycetes</taxon>
        <taxon>Albuginales</taxon>
        <taxon>Albuginaceae</taxon>
        <taxon>Albugo</taxon>
    </lineage>
</organism>
<keyword evidence="5" id="KW-0067">ATP-binding</keyword>
<dbReference type="PANTHER" id="PTHR12400:SF51">
    <property type="entry name" value="INOSITOL POLYPHOSPHATE MULTIKINASE"/>
    <property type="match status" value="1"/>
</dbReference>
<comment type="catalytic activity">
    <reaction evidence="6">
        <text>1D-myo-inositol 1,4,5-trisphosphate + 2 ATP = 1D-myo-inositol 1,3,4,5,6-pentakisphosphate + 2 ADP + 2 H(+)</text>
        <dbReference type="Rhea" id="RHEA:32359"/>
        <dbReference type="ChEBI" id="CHEBI:15378"/>
        <dbReference type="ChEBI" id="CHEBI:30616"/>
        <dbReference type="ChEBI" id="CHEBI:57733"/>
        <dbReference type="ChEBI" id="CHEBI:203600"/>
        <dbReference type="ChEBI" id="CHEBI:456216"/>
        <dbReference type="EC" id="2.7.1.151"/>
    </reaction>
</comment>
<dbReference type="GO" id="GO:0008440">
    <property type="term" value="F:inositol-1,4,5-trisphosphate 3-kinase activity"/>
    <property type="evidence" value="ECO:0007669"/>
    <property type="project" value="TreeGrafter"/>
</dbReference>
<dbReference type="EC" id="2.7.-.-" evidence="8"/>
<evidence type="ECO:0000256" key="2">
    <source>
        <dbReference type="ARBA" id="ARBA00022679"/>
    </source>
</evidence>